<proteinExistence type="predicted"/>
<dbReference type="EMBL" id="CM034409">
    <property type="protein sequence ID" value="KAJ0171654.1"/>
    <property type="molecule type" value="Genomic_DNA"/>
</dbReference>
<evidence type="ECO:0000313" key="1">
    <source>
        <dbReference type="EMBL" id="KAJ0171654.1"/>
    </source>
</evidence>
<accession>A0ACC1CJQ0</accession>
<keyword evidence="2" id="KW-1185">Reference proteome</keyword>
<comment type="caution">
    <text evidence="1">The sequence shown here is derived from an EMBL/GenBank/DDBJ whole genome shotgun (WGS) entry which is preliminary data.</text>
</comment>
<name>A0ACC1CJQ0_9NEOP</name>
<gene>
    <name evidence="1" type="ORF">K1T71_012417</name>
</gene>
<protein>
    <submittedName>
        <fullName evidence="1">Uncharacterized protein</fullName>
    </submittedName>
</protein>
<evidence type="ECO:0000313" key="2">
    <source>
        <dbReference type="Proteomes" id="UP000824533"/>
    </source>
</evidence>
<dbReference type="Proteomes" id="UP000824533">
    <property type="component" value="Linkage Group LG23"/>
</dbReference>
<reference evidence="1 2" key="1">
    <citation type="journal article" date="2021" name="Front. Genet.">
        <title>Chromosome-Level Genome Assembly Reveals Significant Gene Expansion in the Toll and IMD Signaling Pathways of Dendrolimus kikuchii.</title>
        <authorList>
            <person name="Zhou J."/>
            <person name="Wu P."/>
            <person name="Xiong Z."/>
            <person name="Liu N."/>
            <person name="Zhao N."/>
            <person name="Ji M."/>
            <person name="Qiu Y."/>
            <person name="Yang B."/>
        </authorList>
    </citation>
    <scope>NUCLEOTIDE SEQUENCE [LARGE SCALE GENOMIC DNA]</scope>
    <source>
        <strain evidence="1">Ann1</strain>
    </source>
</reference>
<organism evidence="1 2">
    <name type="scientific">Dendrolimus kikuchii</name>
    <dbReference type="NCBI Taxonomy" id="765133"/>
    <lineage>
        <taxon>Eukaryota</taxon>
        <taxon>Metazoa</taxon>
        <taxon>Ecdysozoa</taxon>
        <taxon>Arthropoda</taxon>
        <taxon>Hexapoda</taxon>
        <taxon>Insecta</taxon>
        <taxon>Pterygota</taxon>
        <taxon>Neoptera</taxon>
        <taxon>Endopterygota</taxon>
        <taxon>Lepidoptera</taxon>
        <taxon>Glossata</taxon>
        <taxon>Ditrysia</taxon>
        <taxon>Bombycoidea</taxon>
        <taxon>Lasiocampidae</taxon>
        <taxon>Dendrolimus</taxon>
    </lineage>
</organism>
<sequence length="591" mass="66610">MSNGEERRGSRSRALERSLSYSEAIGSGSGRSSIEIPPIVHTDVYTNEELKKHYRISQTYVEGKEIAFPSVVTNYDSKQDTPIYEVTTTDASVYTSEDEQTDDGLVLSIDEGESYKNSVVTKVVSDSSRRTNTDIYDTIEVADSVIDGHETLGPSAHAYSTPYTKRKKNAKRRHRQPGRPTRSRRVVYKSGEENVPVRSNIPAKSIKYMRDIVNTVINSKWRFIILLMICTHFVFWFVFAAIWYAVATSYADDIGDGKEHCVTGTSSFAGLLMMSVETQMTIGYGVRYPNEECPEAIIIMVLEIVAGTALSGGLSSLLFTKLVRPNKHVSSVGFSKKATVCLRDGELCLQFRVWDLLNLHIIGSTITAYMLKPIRTLEGEMVHNYIHQLNLKQARAFLLWPITVVHVIDAESPLYDFSAQDMMDYRFEIVVCLTGSSKNMGTMTQSRTSYLSKEIIWGYRFKNVLHYSKEKEAYEIEVENLNEVEQVPTPLCSASRLKEFEVDIKLSSNLLSSPTDLSRTPTNLSATPTNLSLSPEDSSTLSKPGDSLPSSPSLNRMAGTQRSFGWNFRRFQPERYIQNIQHKENVNQTEL</sequence>